<sequence length="805" mass="86522">MRGLYPRVLLLPLLLLLLGAVRAEEQSRESQGRHGGTPKRETECQEEEEERQEEEAGVGAAGAEEGAAHGGEGGVLAFRRLRSGRRRRQKRGWLIPAINVPENDRGPSPRGCVRIKSNTRGKIRYSIVGPGADQNPTGVFVVNSVTGRLSVTKTLDRELIAEYLLKGHAVDMKGQPVENPMKLVINVIDMNDNRPEFATPVFQGSVAEGSPRGTAVMRVEASDKDDALSANGMIRYKIMSQAPKVPLERTFTVDNATGVISTIAAGLDRERTPQYVLVVQALDMEGDPDIGLANTATAIVTITDKNDNAPEFTGITFSGTARENAVNVTVTTLTATDVDEPGTPAWRTRYVVRGGDPGKNFAVETDPRTNDGRLYVFTPLDFESSSKYNLVVAVENEASLKSAEFGPASTATVTVTVEDENEGPTFEPLRREVKLPEGLPMGHHVTTVVARDPDTAQGQAVRYKKLWVPGDWLDIDPVSGKVTTAVVLDREAALVQANTYTATFLATDDGDPVASGTGTLALLLSDVNDNAPVARPDEAAACGAPGGAVDVTASGGSQLRMKTALPEGLYLVPLLVTDSGNPAMSAVSELQVKVCACDRRGDCPRPRCRRRRRRRGRPPLPAAAAAASRPGAALRRSQEAPRRETALRPRGRGGGGDVFTYDDDEGGGEEDRDYDPALLLVRLPSELPPPRREGPGVRHLDDRPSLAEPRYPHPSDIGDFISEGLRTADDDTTTPPYDSLHVFHHEGDGSLAGSLSSLSSLGSSSAGGGGDDDDHHDDYDYYERLNSWGPRFRKLADMYGGGCDD</sequence>
<dbReference type="InterPro" id="IPR000233">
    <property type="entry name" value="Cadherin_Y-type_LIR"/>
</dbReference>
<evidence type="ECO:0000259" key="22">
    <source>
        <dbReference type="PROSITE" id="PS50268"/>
    </source>
</evidence>
<feature type="compositionally biased region" description="Basic and acidic residues" evidence="20">
    <location>
        <begin position="636"/>
        <end position="647"/>
    </location>
</feature>
<keyword evidence="9" id="KW-0479">Metal-binding</keyword>
<dbReference type="GO" id="GO:0030027">
    <property type="term" value="C:lamellipodium"/>
    <property type="evidence" value="ECO:0007669"/>
    <property type="project" value="TreeGrafter"/>
</dbReference>
<keyword evidence="6" id="KW-1003">Cell membrane</keyword>
<dbReference type="InterPro" id="IPR039808">
    <property type="entry name" value="Cadherin"/>
</dbReference>
<keyword evidence="15" id="KW-0472">Membrane</keyword>
<name>A0AAJ7SKQ7_PETMA</name>
<dbReference type="SUPFAM" id="SSF49313">
    <property type="entry name" value="Cadherin-like"/>
    <property type="match status" value="4"/>
</dbReference>
<evidence type="ECO:0000256" key="20">
    <source>
        <dbReference type="SAM" id="MobiDB-lite"/>
    </source>
</evidence>
<organism evidence="23 24">
    <name type="scientific">Petromyzon marinus</name>
    <name type="common">Sea lamprey</name>
    <dbReference type="NCBI Taxonomy" id="7757"/>
    <lineage>
        <taxon>Eukaryota</taxon>
        <taxon>Metazoa</taxon>
        <taxon>Chordata</taxon>
        <taxon>Craniata</taxon>
        <taxon>Vertebrata</taxon>
        <taxon>Cyclostomata</taxon>
        <taxon>Hyperoartia</taxon>
        <taxon>Petromyzontiformes</taxon>
        <taxon>Petromyzontidae</taxon>
        <taxon>Petromyzon</taxon>
    </lineage>
</organism>
<dbReference type="PROSITE" id="PS00232">
    <property type="entry name" value="CADHERIN_1"/>
    <property type="match status" value="2"/>
</dbReference>
<feature type="compositionally biased region" description="Low complexity" evidence="20">
    <location>
        <begin position="622"/>
        <end position="635"/>
    </location>
</feature>
<feature type="region of interest" description="Disordered" evidence="20">
    <location>
        <begin position="728"/>
        <end position="780"/>
    </location>
</feature>
<dbReference type="Proteomes" id="UP001318040">
    <property type="component" value="Unplaced"/>
</dbReference>
<feature type="domain" description="Cadherin" evidence="22">
    <location>
        <begin position="427"/>
        <end position="534"/>
    </location>
</feature>
<dbReference type="Pfam" id="PF01049">
    <property type="entry name" value="CADH_Y-type_LIR"/>
    <property type="match status" value="1"/>
</dbReference>
<feature type="compositionally biased region" description="Basic and acidic residues" evidence="20">
    <location>
        <begin position="25"/>
        <end position="43"/>
    </location>
</feature>
<evidence type="ECO:0000256" key="11">
    <source>
        <dbReference type="ARBA" id="ARBA00022837"/>
    </source>
</evidence>
<comment type="function">
    <text evidence="19">Cadherins are calcium-dependent cell adhesion proteins.</text>
</comment>
<evidence type="ECO:0000256" key="4">
    <source>
        <dbReference type="ARBA" id="ARBA00004536"/>
    </source>
</evidence>
<evidence type="ECO:0000256" key="2">
    <source>
        <dbReference type="ARBA" id="ARBA00004241"/>
    </source>
</evidence>
<dbReference type="GO" id="GO:0034332">
    <property type="term" value="P:adherens junction organization"/>
    <property type="evidence" value="ECO:0007669"/>
    <property type="project" value="TreeGrafter"/>
</dbReference>
<evidence type="ECO:0000256" key="10">
    <source>
        <dbReference type="ARBA" id="ARBA00022737"/>
    </source>
</evidence>
<dbReference type="PRINTS" id="PR00205">
    <property type="entry name" value="CADHERIN"/>
</dbReference>
<dbReference type="GO" id="GO:0045296">
    <property type="term" value="F:cadherin binding"/>
    <property type="evidence" value="ECO:0007669"/>
    <property type="project" value="TreeGrafter"/>
</dbReference>
<dbReference type="FunFam" id="2.60.40.60:FF:000022">
    <property type="entry name" value="Cadherin 2"/>
    <property type="match status" value="1"/>
</dbReference>
<dbReference type="PROSITE" id="PS50268">
    <property type="entry name" value="CADHERIN_2"/>
    <property type="match status" value="4"/>
</dbReference>
<evidence type="ECO:0000256" key="12">
    <source>
        <dbReference type="ARBA" id="ARBA00022889"/>
    </source>
</evidence>
<evidence type="ECO:0000256" key="16">
    <source>
        <dbReference type="ARBA" id="ARBA00023180"/>
    </source>
</evidence>
<evidence type="ECO:0000256" key="13">
    <source>
        <dbReference type="ARBA" id="ARBA00022949"/>
    </source>
</evidence>
<feature type="domain" description="Cadherin" evidence="22">
    <location>
        <begin position="198"/>
        <end position="312"/>
    </location>
</feature>
<keyword evidence="13" id="KW-0965">Cell junction</keyword>
<dbReference type="GO" id="GO:0030057">
    <property type="term" value="C:desmosome"/>
    <property type="evidence" value="ECO:0007669"/>
    <property type="project" value="UniProtKB-SubCell"/>
</dbReference>
<feature type="region of interest" description="Disordered" evidence="20">
    <location>
        <begin position="606"/>
        <end position="716"/>
    </location>
</feature>
<feature type="compositionally biased region" description="Low complexity" evidence="20">
    <location>
        <begin position="749"/>
        <end position="764"/>
    </location>
</feature>
<evidence type="ECO:0000256" key="18">
    <source>
        <dbReference type="RuleBase" id="RU003318"/>
    </source>
</evidence>
<keyword evidence="21" id="KW-0732">Signal</keyword>
<evidence type="ECO:0000256" key="17">
    <source>
        <dbReference type="PROSITE-ProRule" id="PRU00043"/>
    </source>
</evidence>
<keyword evidence="7" id="KW-0165">Cleavage on pair of basic residues</keyword>
<dbReference type="GO" id="GO:0009986">
    <property type="term" value="C:cell surface"/>
    <property type="evidence" value="ECO:0007669"/>
    <property type="project" value="UniProtKB-SubCell"/>
</dbReference>
<dbReference type="GO" id="GO:0042383">
    <property type="term" value="C:sarcolemma"/>
    <property type="evidence" value="ECO:0007669"/>
    <property type="project" value="UniProtKB-SubCell"/>
</dbReference>
<feature type="compositionally biased region" description="Basic residues" evidence="20">
    <location>
        <begin position="606"/>
        <end position="617"/>
    </location>
</feature>
<dbReference type="PANTHER" id="PTHR24027">
    <property type="entry name" value="CADHERIN-23"/>
    <property type="match status" value="1"/>
</dbReference>
<keyword evidence="23" id="KW-1185">Reference proteome</keyword>
<dbReference type="KEGG" id="pmrn:116937883"/>
<dbReference type="GO" id="GO:0014704">
    <property type="term" value="C:intercalated disc"/>
    <property type="evidence" value="ECO:0007669"/>
    <property type="project" value="TreeGrafter"/>
</dbReference>
<dbReference type="RefSeq" id="XP_032800894.1">
    <property type="nucleotide sequence ID" value="XM_032945003.1"/>
</dbReference>
<dbReference type="GO" id="GO:0005509">
    <property type="term" value="F:calcium ion binding"/>
    <property type="evidence" value="ECO:0007669"/>
    <property type="project" value="UniProtKB-UniRule"/>
</dbReference>
<dbReference type="FunFam" id="2.60.40.60:FF:000027">
    <property type="entry name" value="Cadherin 2"/>
    <property type="match status" value="1"/>
</dbReference>
<dbReference type="GO" id="GO:0044331">
    <property type="term" value="P:cell-cell adhesion mediated by cadherin"/>
    <property type="evidence" value="ECO:0007669"/>
    <property type="project" value="TreeGrafter"/>
</dbReference>
<dbReference type="FunFam" id="2.60.40.60:FF:000011">
    <property type="entry name" value="Cadherin 1"/>
    <property type="match status" value="1"/>
</dbReference>
<dbReference type="PANTHER" id="PTHR24027:SF79">
    <property type="entry name" value="CADHERIN-2"/>
    <property type="match status" value="1"/>
</dbReference>
<gene>
    <name evidence="24" type="primary">LOC116937883</name>
</gene>
<evidence type="ECO:0000313" key="24">
    <source>
        <dbReference type="RefSeq" id="XP_032800894.1"/>
    </source>
</evidence>
<evidence type="ECO:0000313" key="23">
    <source>
        <dbReference type="Proteomes" id="UP001318040"/>
    </source>
</evidence>
<dbReference type="InterPro" id="IPR002126">
    <property type="entry name" value="Cadherin-like_dom"/>
</dbReference>
<reference evidence="24" key="1">
    <citation type="submission" date="2025-08" db="UniProtKB">
        <authorList>
            <consortium name="RefSeq"/>
        </authorList>
    </citation>
    <scope>IDENTIFICATION</scope>
    <source>
        <tissue evidence="24">Sperm</tissue>
    </source>
</reference>
<proteinExistence type="predicted"/>
<evidence type="ECO:0000256" key="3">
    <source>
        <dbReference type="ARBA" id="ARBA00004251"/>
    </source>
</evidence>
<keyword evidence="14" id="KW-1133">Transmembrane helix</keyword>
<feature type="compositionally biased region" description="Basic and acidic residues" evidence="20">
    <location>
        <begin position="689"/>
        <end position="713"/>
    </location>
</feature>
<evidence type="ECO:0000256" key="6">
    <source>
        <dbReference type="ARBA" id="ARBA00022475"/>
    </source>
</evidence>
<dbReference type="GO" id="GO:0016342">
    <property type="term" value="C:catenin complex"/>
    <property type="evidence" value="ECO:0007669"/>
    <property type="project" value="TreeGrafter"/>
</dbReference>
<keyword evidence="11 17" id="KW-0106">Calcium</keyword>
<dbReference type="GO" id="GO:0014069">
    <property type="term" value="C:postsynaptic density"/>
    <property type="evidence" value="ECO:0007669"/>
    <property type="project" value="TreeGrafter"/>
</dbReference>
<evidence type="ECO:0000256" key="5">
    <source>
        <dbReference type="ARBA" id="ARBA00004568"/>
    </source>
</evidence>
<dbReference type="GO" id="GO:0016339">
    <property type="term" value="P:calcium-dependent cell-cell adhesion via plasma membrane cell adhesion molecules"/>
    <property type="evidence" value="ECO:0007669"/>
    <property type="project" value="TreeGrafter"/>
</dbReference>
<dbReference type="InterPro" id="IPR020894">
    <property type="entry name" value="Cadherin_CS"/>
</dbReference>
<dbReference type="SMART" id="SM00112">
    <property type="entry name" value="CA"/>
    <property type="match status" value="4"/>
</dbReference>
<accession>A0AAJ7SKQ7</accession>
<keyword evidence="16" id="KW-0325">Glycoprotein</keyword>
<dbReference type="CDD" id="cd11304">
    <property type="entry name" value="Cadherin_repeat"/>
    <property type="match status" value="4"/>
</dbReference>
<dbReference type="GO" id="GO:0043005">
    <property type="term" value="C:neuron projection"/>
    <property type="evidence" value="ECO:0007669"/>
    <property type="project" value="TreeGrafter"/>
</dbReference>
<dbReference type="FunFam" id="2.60.40.60:FF:000019">
    <property type="entry name" value="Cadherin 2"/>
    <property type="match status" value="1"/>
</dbReference>
<evidence type="ECO:0000256" key="21">
    <source>
        <dbReference type="SAM" id="SignalP"/>
    </source>
</evidence>
<feature type="domain" description="Cadherin" evidence="22">
    <location>
        <begin position="313"/>
        <end position="426"/>
    </location>
</feature>
<dbReference type="GO" id="GO:0005737">
    <property type="term" value="C:cytoplasm"/>
    <property type="evidence" value="ECO:0007669"/>
    <property type="project" value="TreeGrafter"/>
</dbReference>
<evidence type="ECO:0000256" key="19">
    <source>
        <dbReference type="RuleBase" id="RU004357"/>
    </source>
</evidence>
<dbReference type="Gene3D" id="2.60.40.60">
    <property type="entry name" value="Cadherins"/>
    <property type="match status" value="5"/>
</dbReference>
<dbReference type="GO" id="GO:0005912">
    <property type="term" value="C:adherens junction"/>
    <property type="evidence" value="ECO:0007669"/>
    <property type="project" value="UniProtKB-SubCell"/>
</dbReference>
<dbReference type="GO" id="GO:0000902">
    <property type="term" value="P:cell morphogenesis"/>
    <property type="evidence" value="ECO:0007669"/>
    <property type="project" value="TreeGrafter"/>
</dbReference>
<dbReference type="GO" id="GO:0016477">
    <property type="term" value="P:cell migration"/>
    <property type="evidence" value="ECO:0007669"/>
    <property type="project" value="TreeGrafter"/>
</dbReference>
<dbReference type="Gene3D" id="4.10.900.10">
    <property type="entry name" value="TCF3-CBD (Catenin binding domain)"/>
    <property type="match status" value="1"/>
</dbReference>
<feature type="signal peptide" evidence="21">
    <location>
        <begin position="1"/>
        <end position="23"/>
    </location>
</feature>
<comment type="subcellular location">
    <subcellularLocation>
        <location evidence="4">Cell junction</location>
        <location evidence="4">Adherens junction</location>
    </subcellularLocation>
    <subcellularLocation>
        <location evidence="5">Cell junction</location>
        <location evidence="5">Desmosome</location>
    </subcellularLocation>
    <subcellularLocation>
        <location evidence="1">Cell membrane</location>
        <location evidence="1">Sarcolemma</location>
    </subcellularLocation>
    <subcellularLocation>
        <location evidence="3 18">Cell membrane</location>
        <topology evidence="3 18">Single-pass type I membrane protein</topology>
    </subcellularLocation>
    <subcellularLocation>
        <location evidence="2">Cell surface</location>
    </subcellularLocation>
</comment>
<evidence type="ECO:0000256" key="15">
    <source>
        <dbReference type="ARBA" id="ARBA00023136"/>
    </source>
</evidence>
<feature type="chain" id="PRO_5042536626" evidence="21">
    <location>
        <begin position="24"/>
        <end position="805"/>
    </location>
</feature>
<evidence type="ECO:0000256" key="7">
    <source>
        <dbReference type="ARBA" id="ARBA00022685"/>
    </source>
</evidence>
<feature type="compositionally biased region" description="Acidic residues" evidence="20">
    <location>
        <begin position="660"/>
        <end position="673"/>
    </location>
</feature>
<dbReference type="Pfam" id="PF00028">
    <property type="entry name" value="Cadherin"/>
    <property type="match status" value="4"/>
</dbReference>
<keyword evidence="8 18" id="KW-0812">Transmembrane</keyword>
<dbReference type="FunFam" id="4.10.900.10:FF:000001">
    <property type="entry name" value="Cadherin 2"/>
    <property type="match status" value="1"/>
</dbReference>
<dbReference type="GO" id="GO:0048787">
    <property type="term" value="C:presynaptic active zone membrane"/>
    <property type="evidence" value="ECO:0007669"/>
    <property type="project" value="TreeGrafter"/>
</dbReference>
<evidence type="ECO:0000256" key="8">
    <source>
        <dbReference type="ARBA" id="ARBA00022692"/>
    </source>
</evidence>
<keyword evidence="10" id="KW-0677">Repeat</keyword>
<keyword evidence="12 18" id="KW-0130">Cell adhesion</keyword>
<dbReference type="AlphaFoldDB" id="A0AAJ7SKQ7"/>
<feature type="region of interest" description="Disordered" evidence="20">
    <location>
        <begin position="25"/>
        <end position="70"/>
    </location>
</feature>
<protein>
    <submittedName>
        <fullName evidence="24">LOW QUALITY PROTEIN: cadherin-2-like</fullName>
    </submittedName>
</protein>
<dbReference type="GO" id="GO:0099634">
    <property type="term" value="C:postsynaptic specialization membrane"/>
    <property type="evidence" value="ECO:0007669"/>
    <property type="project" value="TreeGrafter"/>
</dbReference>
<feature type="compositionally biased region" description="Acidic residues" evidence="20">
    <location>
        <begin position="44"/>
        <end position="56"/>
    </location>
</feature>
<dbReference type="GO" id="GO:0008013">
    <property type="term" value="F:beta-catenin binding"/>
    <property type="evidence" value="ECO:0007669"/>
    <property type="project" value="TreeGrafter"/>
</dbReference>
<dbReference type="GO" id="GO:0007043">
    <property type="term" value="P:cell-cell junction assembly"/>
    <property type="evidence" value="ECO:0007669"/>
    <property type="project" value="TreeGrafter"/>
</dbReference>
<dbReference type="InterPro" id="IPR027397">
    <property type="entry name" value="Catenin-bd_sf"/>
</dbReference>
<evidence type="ECO:0000256" key="1">
    <source>
        <dbReference type="ARBA" id="ARBA00004135"/>
    </source>
</evidence>
<evidence type="ECO:0000256" key="9">
    <source>
        <dbReference type="ARBA" id="ARBA00022723"/>
    </source>
</evidence>
<dbReference type="GO" id="GO:0007416">
    <property type="term" value="P:synapse assembly"/>
    <property type="evidence" value="ECO:0007669"/>
    <property type="project" value="TreeGrafter"/>
</dbReference>
<feature type="domain" description="Cadherin" evidence="22">
    <location>
        <begin position="98"/>
        <end position="197"/>
    </location>
</feature>
<dbReference type="GO" id="GO:0045177">
    <property type="term" value="C:apical part of cell"/>
    <property type="evidence" value="ECO:0007669"/>
    <property type="project" value="TreeGrafter"/>
</dbReference>
<dbReference type="InterPro" id="IPR015919">
    <property type="entry name" value="Cadherin-like_sf"/>
</dbReference>
<evidence type="ECO:0000256" key="14">
    <source>
        <dbReference type="ARBA" id="ARBA00022989"/>
    </source>
</evidence>
<dbReference type="GO" id="GO:0007156">
    <property type="term" value="P:homophilic cell adhesion via plasma membrane adhesion molecules"/>
    <property type="evidence" value="ECO:0007669"/>
    <property type="project" value="InterPro"/>
</dbReference>